<evidence type="ECO:0000256" key="1">
    <source>
        <dbReference type="SAM" id="Phobius"/>
    </source>
</evidence>
<keyword evidence="3" id="KW-1185">Reference proteome</keyword>
<comment type="caution">
    <text evidence="2">The sequence shown here is derived from an EMBL/GenBank/DDBJ whole genome shotgun (WGS) entry which is preliminary data.</text>
</comment>
<dbReference type="Proteomes" id="UP000249016">
    <property type="component" value="Unassembled WGS sequence"/>
</dbReference>
<keyword evidence="1" id="KW-0812">Transmembrane</keyword>
<name>A0A327NE57_9BACT</name>
<keyword evidence="1" id="KW-1133">Transmembrane helix</keyword>
<feature type="transmembrane region" description="Helical" evidence="1">
    <location>
        <begin position="92"/>
        <end position="115"/>
    </location>
</feature>
<dbReference type="AlphaFoldDB" id="A0A327NE57"/>
<evidence type="ECO:0000313" key="3">
    <source>
        <dbReference type="Proteomes" id="UP000249016"/>
    </source>
</evidence>
<evidence type="ECO:0000313" key="2">
    <source>
        <dbReference type="EMBL" id="RAI73591.1"/>
    </source>
</evidence>
<accession>A0A327NE57</accession>
<protein>
    <submittedName>
        <fullName evidence="2">Uncharacterized protein</fullName>
    </submittedName>
</protein>
<organism evidence="2 3">
    <name type="scientific">Spirosoma telluris</name>
    <dbReference type="NCBI Taxonomy" id="2183553"/>
    <lineage>
        <taxon>Bacteria</taxon>
        <taxon>Pseudomonadati</taxon>
        <taxon>Bacteroidota</taxon>
        <taxon>Cytophagia</taxon>
        <taxon>Cytophagales</taxon>
        <taxon>Cytophagaceae</taxon>
        <taxon>Spirosoma</taxon>
    </lineage>
</organism>
<sequence length="146" mass="16956">MINKQFFFQLLVNPKLSFRLIRYGLLLLTGVLLIYRGFHYLATSIINVSPSAVWQYSVVSTLFFGGLTTAAYWAITVLIHRNLLLRFNLTNFILGLFIVHLVASELVLAHFYLFYTIFSIDKLPRFYTTYSPHIQQLAFWKAPSII</sequence>
<gene>
    <name evidence="2" type="ORF">HMF3257_02610</name>
</gene>
<proteinExistence type="predicted"/>
<feature type="transmembrane region" description="Helical" evidence="1">
    <location>
        <begin position="20"/>
        <end position="38"/>
    </location>
</feature>
<feature type="transmembrane region" description="Helical" evidence="1">
    <location>
        <begin position="58"/>
        <end position="80"/>
    </location>
</feature>
<dbReference type="EMBL" id="QLII01000001">
    <property type="protein sequence ID" value="RAI73591.1"/>
    <property type="molecule type" value="Genomic_DNA"/>
</dbReference>
<keyword evidence="1" id="KW-0472">Membrane</keyword>
<reference evidence="2 3" key="1">
    <citation type="submission" date="2018-06" db="EMBL/GenBank/DDBJ databases">
        <title>Spirosoma sp. HMF3257 Genome sequencing and assembly.</title>
        <authorList>
            <person name="Kang H."/>
            <person name="Cha I."/>
            <person name="Kim H."/>
            <person name="Kang J."/>
            <person name="Joh K."/>
        </authorList>
    </citation>
    <scope>NUCLEOTIDE SEQUENCE [LARGE SCALE GENOMIC DNA]</scope>
    <source>
        <strain evidence="2 3">HMF3257</strain>
    </source>
</reference>